<gene>
    <name evidence="2" type="ordered locus">RPE_4133</name>
</gene>
<organism evidence="2">
    <name type="scientific">Rhodopseudomonas palustris (strain BisA53)</name>
    <dbReference type="NCBI Taxonomy" id="316055"/>
    <lineage>
        <taxon>Bacteria</taxon>
        <taxon>Pseudomonadati</taxon>
        <taxon>Pseudomonadota</taxon>
        <taxon>Alphaproteobacteria</taxon>
        <taxon>Hyphomicrobiales</taxon>
        <taxon>Nitrobacteraceae</taxon>
        <taxon>Rhodopseudomonas</taxon>
    </lineage>
</organism>
<protein>
    <submittedName>
        <fullName evidence="2">Uncharacterized protein</fullName>
    </submittedName>
</protein>
<dbReference type="KEGG" id="rpe:RPE_4133"/>
<sequence>MTKRPPKLLMTPRMAQQREAERATPIDEAYEGCRRAIRRGMSVYARAERRCPLKLCKRARACVSDSFVCLSLLKRPVLPAIDEQIAVDGLYQHWWDSAAGREAE</sequence>
<feature type="region of interest" description="Disordered" evidence="1">
    <location>
        <begin position="1"/>
        <end position="21"/>
    </location>
</feature>
<evidence type="ECO:0000313" key="2">
    <source>
        <dbReference type="EMBL" id="ABJ08058.1"/>
    </source>
</evidence>
<name>Q07J26_RHOP5</name>
<proteinExistence type="predicted"/>
<accession>Q07J26</accession>
<dbReference type="HOGENOM" id="CLU_2248038_0_0_5"/>
<reference evidence="2" key="1">
    <citation type="submission" date="2006-09" db="EMBL/GenBank/DDBJ databases">
        <title>Complete sequence of Rhodopseudomonas palustris BisA53.</title>
        <authorList>
            <consortium name="US DOE Joint Genome Institute"/>
            <person name="Copeland A."/>
            <person name="Lucas S."/>
            <person name="Lapidus A."/>
            <person name="Barry K."/>
            <person name="Detter J.C."/>
            <person name="Glavina del Rio T."/>
            <person name="Hammon N."/>
            <person name="Israni S."/>
            <person name="Dalin E."/>
            <person name="Tice H."/>
            <person name="Pitluck S."/>
            <person name="Chain P."/>
            <person name="Malfatti S."/>
            <person name="Shin M."/>
            <person name="Vergez L."/>
            <person name="Schmutz J."/>
            <person name="Larimer F."/>
            <person name="Land M."/>
            <person name="Hauser L."/>
            <person name="Pelletier D.A."/>
            <person name="Kyrpides N."/>
            <person name="Kim E."/>
            <person name="Harwood C.S."/>
            <person name="Oda Y."/>
            <person name="Richardson P."/>
        </authorList>
    </citation>
    <scope>NUCLEOTIDE SEQUENCE [LARGE SCALE GENOMIC DNA]</scope>
    <source>
        <strain evidence="2">BisA53</strain>
    </source>
</reference>
<dbReference type="OrthoDB" id="8128004at2"/>
<dbReference type="AlphaFoldDB" id="Q07J26"/>
<evidence type="ECO:0000256" key="1">
    <source>
        <dbReference type="SAM" id="MobiDB-lite"/>
    </source>
</evidence>
<dbReference type="EMBL" id="CP000463">
    <property type="protein sequence ID" value="ABJ08058.1"/>
    <property type="molecule type" value="Genomic_DNA"/>
</dbReference>